<organism evidence="8 9">
    <name type="scientific">Clitoria ternatea</name>
    <name type="common">Butterfly pea</name>
    <dbReference type="NCBI Taxonomy" id="43366"/>
    <lineage>
        <taxon>Eukaryota</taxon>
        <taxon>Viridiplantae</taxon>
        <taxon>Streptophyta</taxon>
        <taxon>Embryophyta</taxon>
        <taxon>Tracheophyta</taxon>
        <taxon>Spermatophyta</taxon>
        <taxon>Magnoliopsida</taxon>
        <taxon>eudicotyledons</taxon>
        <taxon>Gunneridae</taxon>
        <taxon>Pentapetalae</taxon>
        <taxon>rosids</taxon>
        <taxon>fabids</taxon>
        <taxon>Fabales</taxon>
        <taxon>Fabaceae</taxon>
        <taxon>Papilionoideae</taxon>
        <taxon>50 kb inversion clade</taxon>
        <taxon>NPAAA clade</taxon>
        <taxon>indigoferoid/millettioid clade</taxon>
        <taxon>Phaseoleae</taxon>
        <taxon>Clitoria</taxon>
    </lineage>
</organism>
<name>A0AAN9JLE4_CLITE</name>
<dbReference type="PANTHER" id="PTHR33021">
    <property type="entry name" value="BLUE COPPER PROTEIN"/>
    <property type="match status" value="1"/>
</dbReference>
<dbReference type="PANTHER" id="PTHR33021:SF482">
    <property type="entry name" value="EARLY NODULIN-LIKE PROTEIN"/>
    <property type="match status" value="1"/>
</dbReference>
<evidence type="ECO:0000256" key="6">
    <source>
        <dbReference type="SAM" id="SignalP"/>
    </source>
</evidence>
<comment type="caution">
    <text evidence="8">The sequence shown here is derived from an EMBL/GenBank/DDBJ whole genome shotgun (WGS) entry which is preliminary data.</text>
</comment>
<sequence length="176" mass="20005">MEIFSFRKMVMMMIMSMMMMMLGNMAKCELHYVGGNKISWAPNVNLTEWSTHEHFHLDDWLYFGYDRHLYSVLEVNKTNYESCRDTEFIKNITRGGGRDVFQLTEAKTYYFLSGGGFCWHGMKVAIHVTENSAPATAPAPSKGVSPSDAAGIQFNQGLLVLIFVLMWGISSNNISY</sequence>
<evidence type="ECO:0000256" key="2">
    <source>
        <dbReference type="ARBA" id="ARBA00023157"/>
    </source>
</evidence>
<keyword evidence="3" id="KW-0325">Glycoprotein</keyword>
<dbReference type="SUPFAM" id="SSF49503">
    <property type="entry name" value="Cupredoxins"/>
    <property type="match status" value="1"/>
</dbReference>
<evidence type="ECO:0000313" key="9">
    <source>
        <dbReference type="Proteomes" id="UP001359559"/>
    </source>
</evidence>
<feature type="domain" description="Phytocyanin" evidence="7">
    <location>
        <begin position="29"/>
        <end position="130"/>
    </location>
</feature>
<dbReference type="Gene3D" id="2.60.40.420">
    <property type="entry name" value="Cupredoxins - blue copper proteins"/>
    <property type="match status" value="1"/>
</dbReference>
<accession>A0AAN9JLE4</accession>
<evidence type="ECO:0000259" key="7">
    <source>
        <dbReference type="PROSITE" id="PS51485"/>
    </source>
</evidence>
<dbReference type="EMBL" id="JAYKXN010000003">
    <property type="protein sequence ID" value="KAK7300311.1"/>
    <property type="molecule type" value="Genomic_DNA"/>
</dbReference>
<comment type="function">
    <text evidence="5">May act as a carbohydrate transporter.</text>
</comment>
<evidence type="ECO:0000256" key="4">
    <source>
        <dbReference type="ARBA" id="ARBA00035011"/>
    </source>
</evidence>
<evidence type="ECO:0000313" key="8">
    <source>
        <dbReference type="EMBL" id="KAK7300311.1"/>
    </source>
</evidence>
<dbReference type="InterPro" id="IPR003245">
    <property type="entry name" value="Phytocyanin_dom"/>
</dbReference>
<evidence type="ECO:0000256" key="3">
    <source>
        <dbReference type="ARBA" id="ARBA00023180"/>
    </source>
</evidence>
<dbReference type="Pfam" id="PF02298">
    <property type="entry name" value="Cu_bind_like"/>
    <property type="match status" value="1"/>
</dbReference>
<dbReference type="Proteomes" id="UP001359559">
    <property type="component" value="Unassembled WGS sequence"/>
</dbReference>
<feature type="signal peptide" evidence="6">
    <location>
        <begin position="1"/>
        <end position="26"/>
    </location>
</feature>
<proteinExistence type="inferred from homology"/>
<dbReference type="GO" id="GO:0009055">
    <property type="term" value="F:electron transfer activity"/>
    <property type="evidence" value="ECO:0007669"/>
    <property type="project" value="InterPro"/>
</dbReference>
<evidence type="ECO:0000256" key="1">
    <source>
        <dbReference type="ARBA" id="ARBA00022729"/>
    </source>
</evidence>
<dbReference type="PROSITE" id="PS51485">
    <property type="entry name" value="PHYTOCYANIN"/>
    <property type="match status" value="1"/>
</dbReference>
<keyword evidence="1 6" id="KW-0732">Signal</keyword>
<dbReference type="InterPro" id="IPR039391">
    <property type="entry name" value="Phytocyanin-like"/>
</dbReference>
<evidence type="ECO:0000256" key="5">
    <source>
        <dbReference type="ARBA" id="ARBA00037626"/>
    </source>
</evidence>
<comment type="similarity">
    <text evidence="4">Belongs to the early nodulin-like (ENODL) family.</text>
</comment>
<gene>
    <name evidence="8" type="ORF">RJT34_11154</name>
</gene>
<reference evidence="8 9" key="1">
    <citation type="submission" date="2024-01" db="EMBL/GenBank/DDBJ databases">
        <title>The genomes of 5 underutilized Papilionoideae crops provide insights into root nodulation and disease resistance.</title>
        <authorList>
            <person name="Yuan L."/>
        </authorList>
    </citation>
    <scope>NUCLEOTIDE SEQUENCE [LARGE SCALE GENOMIC DNA]</scope>
    <source>
        <strain evidence="8">LY-2023</strain>
        <tissue evidence="8">Leaf</tissue>
    </source>
</reference>
<dbReference type="InterPro" id="IPR008972">
    <property type="entry name" value="Cupredoxin"/>
</dbReference>
<dbReference type="AlphaFoldDB" id="A0AAN9JLE4"/>
<keyword evidence="9" id="KW-1185">Reference proteome</keyword>
<protein>
    <recommendedName>
        <fullName evidence="7">Phytocyanin domain-containing protein</fullName>
    </recommendedName>
</protein>
<keyword evidence="2" id="KW-1015">Disulfide bond</keyword>
<dbReference type="FunFam" id="2.60.40.420:FF:000018">
    <property type="entry name" value="Lamin-like protein"/>
    <property type="match status" value="1"/>
</dbReference>
<feature type="chain" id="PRO_5042974783" description="Phytocyanin domain-containing protein" evidence="6">
    <location>
        <begin position="27"/>
        <end position="176"/>
    </location>
</feature>
<dbReference type="GO" id="GO:0005886">
    <property type="term" value="C:plasma membrane"/>
    <property type="evidence" value="ECO:0007669"/>
    <property type="project" value="TreeGrafter"/>
</dbReference>